<evidence type="ECO:0000313" key="2">
    <source>
        <dbReference type="EMBL" id="AGT42810.1"/>
    </source>
</evidence>
<dbReference type="AlphaFoldDB" id="S5ZRY0"/>
<dbReference type="EMBL" id="CP004120">
    <property type="protein sequence ID" value="AGT42810.1"/>
    <property type="molecule type" value="Genomic_DNA"/>
</dbReference>
<reference evidence="2 3" key="1">
    <citation type="journal article" date="2013" name="PLoS ONE">
        <title>Genome-Wide Relatedness of Treponema pedis, from Gingiva and Necrotic Skin Lesions of Pigs, with the Human Oral Pathogen Treponema denticola.</title>
        <authorList>
            <person name="Svartstrom O."/>
            <person name="Mushtaq M."/>
            <person name="Pringle M."/>
            <person name="Segerman B."/>
        </authorList>
    </citation>
    <scope>NUCLEOTIDE SEQUENCE [LARGE SCALE GENOMIC DNA]</scope>
    <source>
        <strain evidence="2">T A4</strain>
    </source>
</reference>
<organism evidence="2 3">
    <name type="scientific">Treponema pedis str. T A4</name>
    <dbReference type="NCBI Taxonomy" id="1291379"/>
    <lineage>
        <taxon>Bacteria</taxon>
        <taxon>Pseudomonadati</taxon>
        <taxon>Spirochaetota</taxon>
        <taxon>Spirochaetia</taxon>
        <taxon>Spirochaetales</taxon>
        <taxon>Treponemataceae</taxon>
        <taxon>Treponema</taxon>
    </lineage>
</organism>
<evidence type="ECO:0000313" key="3">
    <source>
        <dbReference type="Proteomes" id="UP000015620"/>
    </source>
</evidence>
<dbReference type="Proteomes" id="UP000015620">
    <property type="component" value="Chromosome"/>
</dbReference>
<proteinExistence type="predicted"/>
<dbReference type="KEGG" id="tped:TPE_0314"/>
<dbReference type="InterPro" id="IPR010374">
    <property type="entry name" value="DUF969"/>
</dbReference>
<protein>
    <recommendedName>
        <fullName evidence="4">Permease</fullName>
    </recommendedName>
</protein>
<keyword evidence="1" id="KW-0472">Membrane</keyword>
<dbReference type="HOGENOM" id="CLU_099769_0_0_12"/>
<keyword evidence="1" id="KW-1133">Transmembrane helix</keyword>
<feature type="transmembrane region" description="Helical" evidence="1">
    <location>
        <begin position="115"/>
        <end position="134"/>
    </location>
</feature>
<evidence type="ECO:0008006" key="4">
    <source>
        <dbReference type="Google" id="ProtNLM"/>
    </source>
</evidence>
<feature type="transmembrane region" description="Helical" evidence="1">
    <location>
        <begin position="43"/>
        <end position="64"/>
    </location>
</feature>
<feature type="transmembrane region" description="Helical" evidence="1">
    <location>
        <begin position="20"/>
        <end position="37"/>
    </location>
</feature>
<name>S5ZRY0_9SPIR</name>
<evidence type="ECO:0000256" key="1">
    <source>
        <dbReference type="SAM" id="Phobius"/>
    </source>
</evidence>
<gene>
    <name evidence="2" type="ORF">TPE_0314</name>
</gene>
<sequence length="243" mass="26462">MQAFKIKLYFSNPVNKERCMNYFVLIGVAIIIVGFILKLDVVAVVLLSGLVTGLISGKGVVEILNDIGTGFINNRYMSLFFLSIPAIVIMERYGLKEKAADFIKKIKGVSAGMVIWLYIAIRTAAAALSIRLGGHISFVRPLILPMAEGAAQKNIKLTEDDIEKIKALAGASENYGNFFGQNIFPVSSGVLLITGTLKEQGLDVTNTDIAKYSVLAGVAMVLIALVQCWLFERNLRKGEKADV</sequence>
<keyword evidence="3" id="KW-1185">Reference proteome</keyword>
<keyword evidence="1" id="KW-0812">Transmembrane</keyword>
<dbReference type="PATRIC" id="fig|1291379.3.peg.313"/>
<feature type="transmembrane region" description="Helical" evidence="1">
    <location>
        <begin position="76"/>
        <end position="95"/>
    </location>
</feature>
<dbReference type="Pfam" id="PF06149">
    <property type="entry name" value="DUF969"/>
    <property type="match status" value="1"/>
</dbReference>
<feature type="transmembrane region" description="Helical" evidence="1">
    <location>
        <begin position="209"/>
        <end position="231"/>
    </location>
</feature>
<accession>S5ZRY0</accession>
<dbReference type="STRING" id="1291379.TPE_0314"/>
<feature type="transmembrane region" description="Helical" evidence="1">
    <location>
        <begin position="178"/>
        <end position="197"/>
    </location>
</feature>